<dbReference type="GO" id="GO:1990918">
    <property type="term" value="P:double-strand break repair involved in meiotic recombination"/>
    <property type="evidence" value="ECO:0007669"/>
    <property type="project" value="TreeGrafter"/>
</dbReference>
<dbReference type="GeneID" id="115750550"/>
<evidence type="ECO:0000256" key="2">
    <source>
        <dbReference type="ARBA" id="ARBA00022499"/>
    </source>
</evidence>
<dbReference type="InterPro" id="IPR029448">
    <property type="entry name" value="FANCD2"/>
</dbReference>
<evidence type="ECO:0000256" key="4">
    <source>
        <dbReference type="ARBA" id="ARBA00023242"/>
    </source>
</evidence>
<comment type="similarity">
    <text evidence="5">Belongs to the Fanconi anemia protein FANCD2 family.</text>
</comment>
<dbReference type="PANTHER" id="PTHR32086">
    <property type="entry name" value="FANCONI ANEMIA GROUP D2 PROTEIN"/>
    <property type="match status" value="1"/>
</dbReference>
<evidence type="ECO:0000256" key="3">
    <source>
        <dbReference type="ARBA" id="ARBA00022843"/>
    </source>
</evidence>
<name>A0A8B8QBE5_9MYRT</name>
<dbReference type="PANTHER" id="PTHR32086:SF0">
    <property type="entry name" value="FANCONI ANEMIA GROUP D2 PROTEIN"/>
    <property type="match status" value="1"/>
</dbReference>
<keyword evidence="3" id="KW-0832">Ubl conjugation</keyword>
<dbReference type="GO" id="GO:0031573">
    <property type="term" value="P:mitotic intra-S DNA damage checkpoint signaling"/>
    <property type="evidence" value="ECO:0007669"/>
    <property type="project" value="TreeGrafter"/>
</dbReference>
<keyword evidence="4" id="KW-0539">Nucleus</keyword>
<proteinExistence type="inferred from homology"/>
<dbReference type="KEGG" id="rarg:115750550"/>
<evidence type="ECO:0000256" key="5">
    <source>
        <dbReference type="ARBA" id="ARBA00093456"/>
    </source>
</evidence>
<dbReference type="GO" id="GO:0005634">
    <property type="term" value="C:nucleus"/>
    <property type="evidence" value="ECO:0007669"/>
    <property type="project" value="UniProtKB-SubCell"/>
</dbReference>
<dbReference type="OrthoDB" id="27031at2759"/>
<comment type="subcellular location">
    <subcellularLocation>
        <location evidence="1">Nucleus</location>
    </subcellularLocation>
</comment>
<protein>
    <submittedName>
        <fullName evidence="8">Fanconi anemia group D2 protein homolog isoform X1</fullName>
    </submittedName>
</protein>
<feature type="compositionally biased region" description="Acidic residues" evidence="6">
    <location>
        <begin position="1486"/>
        <end position="1502"/>
    </location>
</feature>
<evidence type="ECO:0000256" key="1">
    <source>
        <dbReference type="ARBA" id="ARBA00004123"/>
    </source>
</evidence>
<keyword evidence="7" id="KW-1185">Reference proteome</keyword>
<gene>
    <name evidence="8" type="primary">LOC115750550</name>
</gene>
<dbReference type="RefSeq" id="XP_030543858.1">
    <property type="nucleotide sequence ID" value="XM_030687998.2"/>
</dbReference>
<feature type="region of interest" description="Disordered" evidence="6">
    <location>
        <begin position="1475"/>
        <end position="1502"/>
    </location>
</feature>
<feature type="region of interest" description="Disordered" evidence="6">
    <location>
        <begin position="1"/>
        <end position="52"/>
    </location>
</feature>
<sequence>MVFLHQQGPSRKRNSSFNPPFSQSKLPRTTTDHPPPPPPPPPRPAVNEVAGASPEEKMVSILADAGCTLLNLDCPPCLPSDVHRFRAHLHRLLSAPSNDALRSDFVAGFSYHVQSPKNLLRVLTGSDNGGLLATRSNSLVRNLLLVPSIQVDLQNILLEKLPEFFDANPQPSGASLSLKDDVARLIINHLRWLDFIVDSNSFIDKLMQVLSICPLHLKKEIIGSLPEMIGDQNYDTVVNSLEQMLQEDTAIIVPVLDSLSNLHLDDQLKDQVVTIALSCLRTIDGEHMPFLLRFLLLSATPANVRRIISHIREQLKFIGVSNHHSSQHRKLKGKCVADGIEASILNTLRLGLRFKNILCQEILKEFDSLKRPQDHKVIDLWLIMVMYMNGDSVQKSIKKIFKRKIVDDCIPLEMIDQCLHGHANLVLDYFPSFLSLCEYIFSCKEHKARTFGIHMYTCLFEEVADPYSRQEIIGALVTHVGSGVNLEVGSALETMNLLVAKHPLELIRLSSYINGILDFLEGFSMENLYKVYEVFSNLALSVRSSQDSMGSSFANELLIVVRKQVNHPDMNYKKMGLIGSLKIVSCIGDANNILSPDPSLKSNVEEALELLETCLKSCKQLALPLTLFYDEMTALLSQRNLHPAIMEWIGKNAGELESIYLLDLEDGKLPLNDSYGGLEGELWMNLDGDISPICVNILPLTSSSLQSPLLQILPANILLLSTVERSTNQGSLGGIDALLGCPLHLPSSKYFSKAVWQSLTGKQKQIVCLSLYYAANWIRELLNAFSTQVAGKFECTSQATKEDIINKLLKRLRNLVFLESLLNNHLESYPLCLPELHLHLEQPKSSNLSQLYPVGHLKKKNELKRAHDLTFPNKCEKMTDSEPSSCADRKLHQPTIVDVLNKARVMTSPEVQNDDSSSPHMNGGRTTLEDQHTCDSDEKLTLEISAATTVLELQRSKFRPLLLQCYSILAFSKKEETCCSDPMAELPLCLYLLRDLHKKLDYFKTTCNGCAASGFAGVTLEEFLLKIRPLFPSLKRHLDSAMSILEEGDHNCRGHWKDQSINAGNPNLPDCVLTVTSATTFLIKEVLHCLSEMLNLPDIQRDTTILSDLLRAFQPLEMPDSNISGMQPRPMPGSIEYLYCGAYSFLENILDSACSFSIMTASETLLTLEAALSSAQKFNSKLIGANCKFPQSGFNQDVLLNLRRRLGICAEKILKHRWDAENVENNWKSKQGDRVHKVLHVYLGNSESTTNVLNELALSVLPQALVCKMDESDVHHGFACLCSATFHVWYRVLHEVNLIRFNDLVKEVGLRSKSDAGRLGKDATHDVVRGLLIKLLEPVNVVVSLVNMCRTCDKVTMHAMAVKYGGKFVDSFLKVLEFLELQFQAHQELVIQLVKELQKATRTLQTLCSEAKGLKQMSITSKIPAMKRSLERLLFRVKALLHNPSSGCAFWMGNLKHKDLAGQVVSSQAYNDEQDFSVGEDARGEDADEPPLGEPDEETEQG</sequence>
<evidence type="ECO:0000313" key="7">
    <source>
        <dbReference type="Proteomes" id="UP000827889"/>
    </source>
</evidence>
<keyword evidence="2" id="KW-1017">Isopeptide bond</keyword>
<organism evidence="7 8">
    <name type="scientific">Rhodamnia argentea</name>
    <dbReference type="NCBI Taxonomy" id="178133"/>
    <lineage>
        <taxon>Eukaryota</taxon>
        <taxon>Viridiplantae</taxon>
        <taxon>Streptophyta</taxon>
        <taxon>Embryophyta</taxon>
        <taxon>Tracheophyta</taxon>
        <taxon>Spermatophyta</taxon>
        <taxon>Magnoliopsida</taxon>
        <taxon>eudicotyledons</taxon>
        <taxon>Gunneridae</taxon>
        <taxon>Pentapetalae</taxon>
        <taxon>rosids</taxon>
        <taxon>malvids</taxon>
        <taxon>Myrtales</taxon>
        <taxon>Myrtaceae</taxon>
        <taxon>Myrtoideae</taxon>
        <taxon>Myrteae</taxon>
        <taxon>Australasian group</taxon>
        <taxon>Rhodamnia</taxon>
    </lineage>
</organism>
<accession>A0A8B8QBE5</accession>
<feature type="compositionally biased region" description="Polar residues" evidence="6">
    <location>
        <begin position="15"/>
        <end position="29"/>
    </location>
</feature>
<dbReference type="GO" id="GO:0007129">
    <property type="term" value="P:homologous chromosome pairing at meiosis"/>
    <property type="evidence" value="ECO:0007669"/>
    <property type="project" value="TreeGrafter"/>
</dbReference>
<dbReference type="Pfam" id="PF14631">
    <property type="entry name" value="FancD2"/>
    <property type="match status" value="2"/>
</dbReference>
<reference evidence="8" key="1">
    <citation type="submission" date="2025-08" db="UniProtKB">
        <authorList>
            <consortium name="RefSeq"/>
        </authorList>
    </citation>
    <scope>IDENTIFICATION</scope>
    <source>
        <tissue evidence="8">Leaf</tissue>
    </source>
</reference>
<dbReference type="Proteomes" id="UP000827889">
    <property type="component" value="Chromosome 10"/>
</dbReference>
<evidence type="ECO:0000256" key="6">
    <source>
        <dbReference type="SAM" id="MobiDB-lite"/>
    </source>
</evidence>
<dbReference type="GO" id="GO:0000793">
    <property type="term" value="C:condensed chromosome"/>
    <property type="evidence" value="ECO:0007669"/>
    <property type="project" value="TreeGrafter"/>
</dbReference>
<evidence type="ECO:0000313" key="8">
    <source>
        <dbReference type="RefSeq" id="XP_030543858.1"/>
    </source>
</evidence>
<dbReference type="GO" id="GO:0036297">
    <property type="term" value="P:interstrand cross-link repair"/>
    <property type="evidence" value="ECO:0007669"/>
    <property type="project" value="TreeGrafter"/>
</dbReference>
<feature type="compositionally biased region" description="Pro residues" evidence="6">
    <location>
        <begin position="33"/>
        <end position="44"/>
    </location>
</feature>
<dbReference type="GO" id="GO:0070182">
    <property type="term" value="F:DNA polymerase binding"/>
    <property type="evidence" value="ECO:0007669"/>
    <property type="project" value="TreeGrafter"/>
</dbReference>